<name>A0A518H2E8_9BACT</name>
<reference evidence="2 3" key="1">
    <citation type="submission" date="2019-02" db="EMBL/GenBank/DDBJ databases">
        <title>Deep-cultivation of Planctomycetes and their phenomic and genomic characterization uncovers novel biology.</title>
        <authorList>
            <person name="Wiegand S."/>
            <person name="Jogler M."/>
            <person name="Boedeker C."/>
            <person name="Pinto D."/>
            <person name="Vollmers J."/>
            <person name="Rivas-Marin E."/>
            <person name="Kohn T."/>
            <person name="Peeters S.H."/>
            <person name="Heuer A."/>
            <person name="Rast P."/>
            <person name="Oberbeckmann S."/>
            <person name="Bunk B."/>
            <person name="Jeske O."/>
            <person name="Meyerdierks A."/>
            <person name="Storesund J.E."/>
            <person name="Kallscheuer N."/>
            <person name="Luecker S."/>
            <person name="Lage O.M."/>
            <person name="Pohl T."/>
            <person name="Merkel B.J."/>
            <person name="Hornburger P."/>
            <person name="Mueller R.-W."/>
            <person name="Bruemmer F."/>
            <person name="Labrenz M."/>
            <person name="Spormann A.M."/>
            <person name="Op den Camp H."/>
            <person name="Overmann J."/>
            <person name="Amann R."/>
            <person name="Jetten M.S.M."/>
            <person name="Mascher T."/>
            <person name="Medema M.H."/>
            <person name="Devos D.P."/>
            <person name="Kaster A.-K."/>
            <person name="Ovreas L."/>
            <person name="Rohde M."/>
            <person name="Galperin M.Y."/>
            <person name="Jogler C."/>
        </authorList>
    </citation>
    <scope>NUCLEOTIDE SEQUENCE [LARGE SCALE GENOMIC DNA]</scope>
    <source>
        <strain evidence="2 3">ElP</strain>
    </source>
</reference>
<keyword evidence="3" id="KW-1185">Reference proteome</keyword>
<evidence type="ECO:0000313" key="2">
    <source>
        <dbReference type="EMBL" id="QDV34995.1"/>
    </source>
</evidence>
<feature type="region of interest" description="Disordered" evidence="1">
    <location>
        <begin position="66"/>
        <end position="174"/>
    </location>
</feature>
<evidence type="ECO:0000256" key="1">
    <source>
        <dbReference type="SAM" id="MobiDB-lite"/>
    </source>
</evidence>
<evidence type="ECO:0000313" key="3">
    <source>
        <dbReference type="Proteomes" id="UP000317835"/>
    </source>
</evidence>
<protein>
    <submittedName>
        <fullName evidence="2">Uncharacterized protein</fullName>
    </submittedName>
</protein>
<dbReference type="KEGG" id="tpla:ElP_28920"/>
<dbReference type="AlphaFoldDB" id="A0A518H2E8"/>
<dbReference type="RefSeq" id="WP_145270285.1">
    <property type="nucleotide sequence ID" value="NZ_CP036426.1"/>
</dbReference>
<proteinExistence type="predicted"/>
<sequence length="174" mass="18972">MPDHKPSASDRLTEAFRNVQEKLAQKNQELKDNTPPLPSGLKDLKAAAVKGMYELGGLWTGDAYRGDLGLLTSGATPNQGPQPDGPQHGVHGPTDQHAPEPSPEQQAEHVIEFQQAKATLGKQRQIDKAISDMTPEQKSMAGKFIGTTDPLKTAQQRGQEFAEKSQDKGQYRSF</sequence>
<accession>A0A518H2E8</accession>
<dbReference type="Proteomes" id="UP000317835">
    <property type="component" value="Chromosome"/>
</dbReference>
<feature type="compositionally biased region" description="Basic and acidic residues" evidence="1">
    <location>
        <begin position="160"/>
        <end position="174"/>
    </location>
</feature>
<organism evidence="2 3">
    <name type="scientific">Tautonia plasticadhaerens</name>
    <dbReference type="NCBI Taxonomy" id="2527974"/>
    <lineage>
        <taxon>Bacteria</taxon>
        <taxon>Pseudomonadati</taxon>
        <taxon>Planctomycetota</taxon>
        <taxon>Planctomycetia</taxon>
        <taxon>Isosphaerales</taxon>
        <taxon>Isosphaeraceae</taxon>
        <taxon>Tautonia</taxon>
    </lineage>
</organism>
<gene>
    <name evidence="2" type="ORF">ElP_28920</name>
</gene>
<dbReference type="EMBL" id="CP036426">
    <property type="protein sequence ID" value="QDV34995.1"/>
    <property type="molecule type" value="Genomic_DNA"/>
</dbReference>